<dbReference type="Proteomes" id="UP000670776">
    <property type="component" value="Unassembled WGS sequence"/>
</dbReference>
<evidence type="ECO:0000313" key="4">
    <source>
        <dbReference type="Proteomes" id="UP000670776"/>
    </source>
</evidence>
<organism evidence="3 4">
    <name type="scientific">Mariniflexile gromovii</name>
    <dbReference type="NCBI Taxonomy" id="362523"/>
    <lineage>
        <taxon>Bacteria</taxon>
        <taxon>Pseudomonadati</taxon>
        <taxon>Bacteroidota</taxon>
        <taxon>Flavobacteriia</taxon>
        <taxon>Flavobacteriales</taxon>
        <taxon>Flavobacteriaceae</taxon>
        <taxon>Mariniflexile</taxon>
    </lineage>
</organism>
<reference evidence="3 4" key="1">
    <citation type="submission" date="2021-04" db="EMBL/GenBank/DDBJ databases">
        <title>Mariniflexile gromovii gen. nov., sp. nov., a gliding bacterium isolated from the sea urchin Strongylocentrotus intermedius.</title>
        <authorList>
            <person name="Ko S."/>
            <person name="Le V."/>
            <person name="Ahn C.-Y."/>
            <person name="Oh H.-M."/>
        </authorList>
    </citation>
    <scope>NUCLEOTIDE SEQUENCE [LARGE SCALE GENOMIC DNA]</scope>
    <source>
        <strain evidence="3 4">KCTC 12570</strain>
    </source>
</reference>
<sequence length="187" mass="21156">MKNNLILYILLVFLVAVNGFFLYNYLSPTTAKSNNLVKGSGNGGPSEFIVKALKFDDEQMKQFEKIDKEHHERMVASNEETKVFKDQLGRLIIKDHVAEAEVDSILNLMGEKEMVHERLMFDHLRAIRNICTEEQKQRFEQIVRDALRRGPNGKRPGNGGPPPRDGRPQGGPPPENMPEGGPPPRPE</sequence>
<evidence type="ECO:0000256" key="1">
    <source>
        <dbReference type="SAM" id="MobiDB-lite"/>
    </source>
</evidence>
<keyword evidence="2" id="KW-0812">Transmembrane</keyword>
<feature type="compositionally biased region" description="Pro residues" evidence="1">
    <location>
        <begin position="170"/>
        <end position="187"/>
    </location>
</feature>
<comment type="caution">
    <text evidence="3">The sequence shown here is derived from an EMBL/GenBank/DDBJ whole genome shotgun (WGS) entry which is preliminary data.</text>
</comment>
<evidence type="ECO:0000256" key="2">
    <source>
        <dbReference type="SAM" id="Phobius"/>
    </source>
</evidence>
<dbReference type="RefSeq" id="WP_209653533.1">
    <property type="nucleotide sequence ID" value="NZ_JAGJCB010000004.1"/>
</dbReference>
<dbReference type="InterPro" id="IPR012899">
    <property type="entry name" value="LTXXQ"/>
</dbReference>
<feature type="transmembrane region" description="Helical" evidence="2">
    <location>
        <begin position="6"/>
        <end position="26"/>
    </location>
</feature>
<feature type="region of interest" description="Disordered" evidence="1">
    <location>
        <begin position="144"/>
        <end position="187"/>
    </location>
</feature>
<keyword evidence="2" id="KW-1133">Transmembrane helix</keyword>
<protein>
    <submittedName>
        <fullName evidence="3">Spy/CpxP family protein refolding chaperone</fullName>
    </submittedName>
</protein>
<gene>
    <name evidence="3" type="ORF">J8H85_05765</name>
</gene>
<evidence type="ECO:0000313" key="3">
    <source>
        <dbReference type="EMBL" id="MBP0903326.1"/>
    </source>
</evidence>
<name>A0ABS4BTJ1_9FLAO</name>
<dbReference type="EMBL" id="JAGJCB010000004">
    <property type="protein sequence ID" value="MBP0903326.1"/>
    <property type="molecule type" value="Genomic_DNA"/>
</dbReference>
<keyword evidence="2" id="KW-0472">Membrane</keyword>
<dbReference type="Gene3D" id="1.20.120.1490">
    <property type="match status" value="1"/>
</dbReference>
<accession>A0ABS4BTJ1</accession>
<keyword evidence="4" id="KW-1185">Reference proteome</keyword>
<proteinExistence type="predicted"/>
<dbReference type="Pfam" id="PF07813">
    <property type="entry name" value="LTXXQ"/>
    <property type="match status" value="1"/>
</dbReference>